<dbReference type="PANTHER" id="PTHR43236:SF2">
    <property type="entry name" value="BLL0069 PROTEIN"/>
    <property type="match status" value="1"/>
</dbReference>
<dbReference type="Proteomes" id="UP000322619">
    <property type="component" value="Unassembled WGS sequence"/>
</dbReference>
<dbReference type="InterPro" id="IPR010359">
    <property type="entry name" value="IrrE_HExxH"/>
</dbReference>
<evidence type="ECO:0000313" key="2">
    <source>
        <dbReference type="EMBL" id="TYC84185.1"/>
    </source>
</evidence>
<accession>A0A5D0WIS7</accession>
<proteinExistence type="predicted"/>
<dbReference type="PANTHER" id="PTHR43236">
    <property type="entry name" value="ANTITOXIN HIGA1"/>
    <property type="match status" value="1"/>
</dbReference>
<dbReference type="AlphaFoldDB" id="A0A5D0WIS7"/>
<organism evidence="2 3">
    <name type="scientific">Acetobacterium wieringae</name>
    <dbReference type="NCBI Taxonomy" id="52694"/>
    <lineage>
        <taxon>Bacteria</taxon>
        <taxon>Bacillati</taxon>
        <taxon>Bacillota</taxon>
        <taxon>Clostridia</taxon>
        <taxon>Eubacteriales</taxon>
        <taxon>Eubacteriaceae</taxon>
        <taxon>Acetobacterium</taxon>
    </lineage>
</organism>
<sequence length="390" mass="45673">MGEQMTYINPDILVWARRVSGLDYDEIESTFDIQKIECWEKGTEFPTYAQLTTLSKLYKKPIAVFFFPEPPEYTKIAASFRTLPELFVKMFSSNRIKIINTARVMQLNLYELNDGINPTKNLITNIKFKSKSINELAKELRGIMNRSLDEQIMLRKSDEAFEFWRDAFFDLGIYVFKEAFKDDAISGFCLYDEIFPVIYINNSLAINRQIFTLFHEIYHIINQTSGVDLINDDSIFNCYKNLSDKQIEINCNEFAGVFLVPDNDFLKVIQKIGYNEEVVEKLANRYSVSREVILRKYLNHGIINQEEYLNKQKDFNDDYLRYKDISKKSAKKSSGNYYNTQVAYKGIHYVALTLNKYYTQKISVTQLAQYLDMKISSIDTLTRKKGWGKI</sequence>
<evidence type="ECO:0000259" key="1">
    <source>
        <dbReference type="Pfam" id="PF06114"/>
    </source>
</evidence>
<name>A0A5D0WIS7_9FIRM</name>
<dbReference type="Gene3D" id="1.10.10.2910">
    <property type="match status" value="1"/>
</dbReference>
<feature type="domain" description="IrrE N-terminal-like" evidence="1">
    <location>
        <begin position="170"/>
        <end position="295"/>
    </location>
</feature>
<evidence type="ECO:0000313" key="3">
    <source>
        <dbReference type="Proteomes" id="UP000322619"/>
    </source>
</evidence>
<gene>
    <name evidence="2" type="ORF">FXB42_12680</name>
</gene>
<dbReference type="RefSeq" id="WP_148638100.1">
    <property type="nucleotide sequence ID" value="NZ_VSLA01000026.1"/>
</dbReference>
<comment type="caution">
    <text evidence="2">The sequence shown here is derived from an EMBL/GenBank/DDBJ whole genome shotgun (WGS) entry which is preliminary data.</text>
</comment>
<dbReference type="EMBL" id="VSLA01000026">
    <property type="protein sequence ID" value="TYC84185.1"/>
    <property type="molecule type" value="Genomic_DNA"/>
</dbReference>
<protein>
    <submittedName>
        <fullName evidence="2">ImmA/IrrE family metallo-endopeptidase</fullName>
    </submittedName>
</protein>
<dbReference type="Pfam" id="PF06114">
    <property type="entry name" value="Peptidase_M78"/>
    <property type="match status" value="1"/>
</dbReference>
<dbReference type="InterPro" id="IPR052345">
    <property type="entry name" value="Rad_response_metalloprotease"/>
</dbReference>
<reference evidence="2 3" key="1">
    <citation type="submission" date="2019-08" db="EMBL/GenBank/DDBJ databases">
        <title>Isolation and enrichment of carboxydotrophic bacteria from anaerobic sludge for the production of bio-based chemicals from syngas.</title>
        <authorList>
            <person name="Antares A.L."/>
            <person name="Moreira J."/>
            <person name="Diender M."/>
            <person name="Parshina S.N."/>
            <person name="Stams A.J.M."/>
            <person name="Alves M."/>
            <person name="Alves J.I."/>
            <person name="Sousa D.Z."/>
        </authorList>
    </citation>
    <scope>NUCLEOTIDE SEQUENCE [LARGE SCALE GENOMIC DNA]</scope>
    <source>
        <strain evidence="2 3">JM</strain>
    </source>
</reference>